<feature type="signal peptide" evidence="1">
    <location>
        <begin position="1"/>
        <end position="22"/>
    </location>
</feature>
<feature type="chain" id="PRO_5016995833" evidence="1">
    <location>
        <begin position="23"/>
        <end position="226"/>
    </location>
</feature>
<dbReference type="AlphaFoldDB" id="A0A379QUJ7"/>
<evidence type="ECO:0000313" key="2">
    <source>
        <dbReference type="EMBL" id="SUF67498.1"/>
    </source>
</evidence>
<name>A0A379QUJ7_SALER</name>
<protein>
    <submittedName>
        <fullName evidence="2">Type IV B pilus protein</fullName>
    </submittedName>
</protein>
<dbReference type="Proteomes" id="UP000254332">
    <property type="component" value="Unassembled WGS sequence"/>
</dbReference>
<keyword evidence="1" id="KW-0732">Signal</keyword>
<proteinExistence type="predicted"/>
<evidence type="ECO:0000313" key="3">
    <source>
        <dbReference type="Proteomes" id="UP000254332"/>
    </source>
</evidence>
<gene>
    <name evidence="2" type="ORF">NCTC10718_00148</name>
</gene>
<accession>A0A379QUJ7</accession>
<dbReference type="EMBL" id="UGWQ01000001">
    <property type="protein sequence ID" value="SUF67498.1"/>
    <property type="molecule type" value="Genomic_DNA"/>
</dbReference>
<dbReference type="NCBIfam" id="TIGR03748">
    <property type="entry name" value="conj_PilL"/>
    <property type="match status" value="1"/>
</dbReference>
<reference evidence="2 3" key="1">
    <citation type="submission" date="2018-06" db="EMBL/GenBank/DDBJ databases">
        <authorList>
            <consortium name="Pathogen Informatics"/>
            <person name="Doyle S."/>
        </authorList>
    </citation>
    <scope>NUCLEOTIDE SEQUENCE [LARGE SCALE GENOMIC DNA]</scope>
    <source>
        <strain evidence="2 3">NCTC10718</strain>
    </source>
</reference>
<sequence length="226" mass="25230">MKLLLAIMLVLMLIAADGIANASESAPAVVRYDRYLLVNTAPTQPPLEQLTTLTVPPGFHPDLGEALQYLLRDSGYSLCLPDSQRARLYAFPLPLSQYRIGPLRLKTALQMLAGAAWRLDINNARREACFMPQSQEAPSLPLTVTDRHPASHHVLGPATAPFFLAGTIQRGEVRLAVIVPPEARYLNQTVWLRPGEQWRGWRLERLGAQQAVFRHGKRRLTLKIAE</sequence>
<organism evidence="2 3">
    <name type="scientific">Salmonella enterica</name>
    <name type="common">Salmonella choleraesuis</name>
    <dbReference type="NCBI Taxonomy" id="28901"/>
    <lineage>
        <taxon>Bacteria</taxon>
        <taxon>Pseudomonadati</taxon>
        <taxon>Pseudomonadota</taxon>
        <taxon>Gammaproteobacteria</taxon>
        <taxon>Enterobacterales</taxon>
        <taxon>Enterobacteriaceae</taxon>
        <taxon>Salmonella</taxon>
    </lineage>
</organism>
<dbReference type="InterPro" id="IPR022260">
    <property type="entry name" value="Integr_conj_element_PilL"/>
</dbReference>
<evidence type="ECO:0000256" key="1">
    <source>
        <dbReference type="SAM" id="SignalP"/>
    </source>
</evidence>